<organism evidence="17 18">
    <name type="scientific">Butyricimonas faecihominis</name>
    <dbReference type="NCBI Taxonomy" id="1472416"/>
    <lineage>
        <taxon>Bacteria</taxon>
        <taxon>Pseudomonadati</taxon>
        <taxon>Bacteroidota</taxon>
        <taxon>Bacteroidia</taxon>
        <taxon>Bacteroidales</taxon>
        <taxon>Odoribacteraceae</taxon>
        <taxon>Butyricimonas</taxon>
    </lineage>
</organism>
<dbReference type="NCBIfam" id="TIGR03188">
    <property type="entry name" value="histidine_hisI"/>
    <property type="match status" value="1"/>
</dbReference>
<proteinExistence type="inferred from homology"/>
<keyword evidence="12 15" id="KW-0067">ATP-binding</keyword>
<dbReference type="CDD" id="cd11534">
    <property type="entry name" value="NTP-PPase_HisIE_like"/>
    <property type="match status" value="1"/>
</dbReference>
<evidence type="ECO:0000256" key="2">
    <source>
        <dbReference type="ARBA" id="ARBA00001460"/>
    </source>
</evidence>
<dbReference type="NCBIfam" id="NF000768">
    <property type="entry name" value="PRK00051.1"/>
    <property type="match status" value="1"/>
</dbReference>
<dbReference type="GO" id="GO:0005524">
    <property type="term" value="F:ATP binding"/>
    <property type="evidence" value="ECO:0007669"/>
    <property type="project" value="UniProtKB-KW"/>
</dbReference>
<dbReference type="GO" id="GO:0004635">
    <property type="term" value="F:phosphoribosyl-AMP cyclohydrolase activity"/>
    <property type="evidence" value="ECO:0007669"/>
    <property type="project" value="UniProtKB-UniRule"/>
</dbReference>
<comment type="catalytic activity">
    <reaction evidence="2 15">
        <text>1-(5-phospho-beta-D-ribosyl)-ATP + H2O = 1-(5-phospho-beta-D-ribosyl)-5'-AMP + diphosphate + H(+)</text>
        <dbReference type="Rhea" id="RHEA:22828"/>
        <dbReference type="ChEBI" id="CHEBI:15377"/>
        <dbReference type="ChEBI" id="CHEBI:15378"/>
        <dbReference type="ChEBI" id="CHEBI:33019"/>
        <dbReference type="ChEBI" id="CHEBI:59457"/>
        <dbReference type="ChEBI" id="CHEBI:73183"/>
        <dbReference type="EC" id="3.6.1.31"/>
    </reaction>
</comment>
<dbReference type="HAMAP" id="MF_01019">
    <property type="entry name" value="HisIE"/>
    <property type="match status" value="1"/>
</dbReference>
<dbReference type="InterPro" id="IPR021130">
    <property type="entry name" value="PRib-ATP_PPHydrolase-like"/>
</dbReference>
<comment type="caution">
    <text evidence="17">The sequence shown here is derived from an EMBL/GenBank/DDBJ whole genome shotgun (WGS) entry which is preliminary data.</text>
</comment>
<dbReference type="Gene3D" id="3.10.20.810">
    <property type="entry name" value="Phosphoribosyl-AMP cyclohydrolase"/>
    <property type="match status" value="1"/>
</dbReference>
<comment type="subcellular location">
    <subcellularLocation>
        <location evidence="3 15">Cytoplasm</location>
    </subcellularLocation>
</comment>
<dbReference type="RefSeq" id="WP_124318003.1">
    <property type="nucleotide sequence ID" value="NZ_AP028155.1"/>
</dbReference>
<dbReference type="InterPro" id="IPR038019">
    <property type="entry name" value="PRib_AMP_CycHydrolase_sf"/>
</dbReference>
<keyword evidence="14 15" id="KW-0511">Multifunctional enzyme</keyword>
<evidence type="ECO:0000256" key="4">
    <source>
        <dbReference type="ARBA" id="ARBA00005169"/>
    </source>
</evidence>
<evidence type="ECO:0000256" key="1">
    <source>
        <dbReference type="ARBA" id="ARBA00000024"/>
    </source>
</evidence>
<dbReference type="Proteomes" id="UP000546007">
    <property type="component" value="Unassembled WGS sequence"/>
</dbReference>
<dbReference type="SUPFAM" id="SSF141734">
    <property type="entry name" value="HisI-like"/>
    <property type="match status" value="1"/>
</dbReference>
<dbReference type="Pfam" id="PF01502">
    <property type="entry name" value="PRA-CH"/>
    <property type="match status" value="1"/>
</dbReference>
<sequence length="203" mass="22941">MVNIAELKFDAAGLIPAIVQDADTRVVLMQGYMNRESLAETERSGKVCFFSRSRQRLWTKGEESGHFLLVKEILADCDRDSLLVKVNPVGPTCHTGQDTCWGEENVDQDFLFYLQRYLEKRKDESPEISYTARLIGKGINKVAQKVGEEAVELVIEAKDDNEGLFLNEAADLMYHYIVLLIAKGYGLEDVVRVLKGRHGKDKN</sequence>
<feature type="region of interest" description="Phosphoribosyl-AMP cyclohydrolase" evidence="15">
    <location>
        <begin position="1"/>
        <end position="110"/>
    </location>
</feature>
<evidence type="ECO:0000256" key="11">
    <source>
        <dbReference type="ARBA" id="ARBA00022801"/>
    </source>
</evidence>
<evidence type="ECO:0000256" key="13">
    <source>
        <dbReference type="ARBA" id="ARBA00023102"/>
    </source>
</evidence>
<feature type="region of interest" description="Phosphoribosyl-ATP pyrophosphohydrolase" evidence="15">
    <location>
        <begin position="111"/>
        <end position="203"/>
    </location>
</feature>
<dbReference type="PANTHER" id="PTHR42945">
    <property type="entry name" value="HISTIDINE BIOSYNTHESIS BIFUNCTIONAL PROTEIN"/>
    <property type="match status" value="1"/>
</dbReference>
<protein>
    <recommendedName>
        <fullName evidence="15">Histidine biosynthesis bifunctional protein HisIE</fullName>
    </recommendedName>
    <domain>
        <recommendedName>
            <fullName evidence="15">Phosphoribosyl-AMP cyclohydrolase</fullName>
            <shortName evidence="15">PRA-CH</shortName>
            <ecNumber evidence="15">3.5.4.19</ecNumber>
        </recommendedName>
    </domain>
    <domain>
        <recommendedName>
            <fullName evidence="15">Phosphoribosyl-ATP pyrophosphatase</fullName>
            <shortName evidence="15">PRA-PH</shortName>
            <ecNumber evidence="15">3.6.1.31</ecNumber>
        </recommendedName>
    </domain>
</protein>
<accession>A0A7W6HZ06</accession>
<dbReference type="NCBIfam" id="NF002747">
    <property type="entry name" value="PRK02759.1"/>
    <property type="match status" value="1"/>
</dbReference>
<comment type="similarity">
    <text evidence="6 15">In the C-terminal section; belongs to the PRA-PH family.</text>
</comment>
<evidence type="ECO:0000256" key="8">
    <source>
        <dbReference type="ARBA" id="ARBA00022490"/>
    </source>
</evidence>
<evidence type="ECO:0000313" key="17">
    <source>
        <dbReference type="EMBL" id="MBB4027255.1"/>
    </source>
</evidence>
<dbReference type="OrthoDB" id="9795769at2"/>
<dbReference type="PANTHER" id="PTHR42945:SF9">
    <property type="entry name" value="HISTIDINE BIOSYNTHESIS BIFUNCTIONAL PROTEIN HISIE"/>
    <property type="match status" value="1"/>
</dbReference>
<evidence type="ECO:0000313" key="18">
    <source>
        <dbReference type="Proteomes" id="UP000546007"/>
    </source>
</evidence>
<keyword evidence="9 15" id="KW-0028">Amino-acid biosynthesis</keyword>
<dbReference type="Pfam" id="PF01503">
    <property type="entry name" value="PRA-PH"/>
    <property type="match status" value="1"/>
</dbReference>
<dbReference type="FunFam" id="3.10.20.810:FF:000001">
    <property type="entry name" value="Histidine biosynthesis bifunctional protein HisIE"/>
    <property type="match status" value="1"/>
</dbReference>
<evidence type="ECO:0000256" key="10">
    <source>
        <dbReference type="ARBA" id="ARBA00022741"/>
    </source>
</evidence>
<dbReference type="EC" id="3.5.4.19" evidence="15"/>
<evidence type="ECO:0000256" key="7">
    <source>
        <dbReference type="ARBA" id="ARBA00008299"/>
    </source>
</evidence>
<reference evidence="17 18" key="1">
    <citation type="submission" date="2020-08" db="EMBL/GenBank/DDBJ databases">
        <title>Genomic Encyclopedia of Type Strains, Phase IV (KMG-IV): sequencing the most valuable type-strain genomes for metagenomic binning, comparative biology and taxonomic classification.</title>
        <authorList>
            <person name="Goeker M."/>
        </authorList>
    </citation>
    <scope>NUCLEOTIDE SEQUENCE [LARGE SCALE GENOMIC DNA]</scope>
    <source>
        <strain evidence="17 18">DSM 105721</strain>
    </source>
</reference>
<dbReference type="GO" id="GO:0004636">
    <property type="term" value="F:phosphoribosyl-ATP diphosphatase activity"/>
    <property type="evidence" value="ECO:0007669"/>
    <property type="project" value="UniProtKB-UniRule"/>
</dbReference>
<dbReference type="GO" id="GO:0000105">
    <property type="term" value="P:L-histidine biosynthetic process"/>
    <property type="evidence" value="ECO:0007669"/>
    <property type="project" value="UniProtKB-UniRule"/>
</dbReference>
<evidence type="ECO:0000256" key="6">
    <source>
        <dbReference type="ARBA" id="ARBA00007731"/>
    </source>
</evidence>
<dbReference type="AlphaFoldDB" id="A0A7W6HZ06"/>
<keyword evidence="18" id="KW-1185">Reference proteome</keyword>
<evidence type="ECO:0000256" key="3">
    <source>
        <dbReference type="ARBA" id="ARBA00004496"/>
    </source>
</evidence>
<dbReference type="Gene3D" id="1.10.287.1080">
    <property type="entry name" value="MazG-like"/>
    <property type="match status" value="1"/>
</dbReference>
<keyword evidence="10 15" id="KW-0547">Nucleotide-binding</keyword>
<evidence type="ECO:0000256" key="5">
    <source>
        <dbReference type="ARBA" id="ARBA00005204"/>
    </source>
</evidence>
<feature type="domain" description="Phosphoribosyl-AMP cyclohydrolase" evidence="16">
    <location>
        <begin position="29"/>
        <end position="101"/>
    </location>
</feature>
<dbReference type="HAMAP" id="MF_01020">
    <property type="entry name" value="HisE"/>
    <property type="match status" value="1"/>
</dbReference>
<gene>
    <name evidence="15" type="primary">hisI</name>
    <name evidence="15" type="synonym">hisIE</name>
    <name evidence="17" type="ORF">GGR14_003065</name>
</gene>
<dbReference type="EMBL" id="JACIES010000008">
    <property type="protein sequence ID" value="MBB4027255.1"/>
    <property type="molecule type" value="Genomic_DNA"/>
</dbReference>
<comment type="similarity">
    <text evidence="7 15">In the N-terminal section; belongs to the PRA-CH family.</text>
</comment>
<dbReference type="EC" id="3.6.1.31" evidence="15"/>
<evidence type="ECO:0000259" key="16">
    <source>
        <dbReference type="Pfam" id="PF01502"/>
    </source>
</evidence>
<dbReference type="GeneID" id="93099932"/>
<evidence type="ECO:0000256" key="12">
    <source>
        <dbReference type="ARBA" id="ARBA00022840"/>
    </source>
</evidence>
<keyword evidence="8 15" id="KW-0963">Cytoplasm</keyword>
<dbReference type="InterPro" id="IPR023019">
    <property type="entry name" value="His_synth_HisIE"/>
</dbReference>
<comment type="pathway">
    <text evidence="4 15">Amino-acid biosynthesis; L-histidine biosynthesis; L-histidine from 5-phospho-alpha-D-ribose 1-diphosphate: step 3/9.</text>
</comment>
<dbReference type="SUPFAM" id="SSF101386">
    <property type="entry name" value="all-alpha NTP pyrophosphatases"/>
    <property type="match status" value="1"/>
</dbReference>
<evidence type="ECO:0000256" key="9">
    <source>
        <dbReference type="ARBA" id="ARBA00022605"/>
    </source>
</evidence>
<keyword evidence="13 15" id="KW-0368">Histidine biosynthesis</keyword>
<comment type="pathway">
    <text evidence="5 15">Amino-acid biosynthesis; L-histidine biosynthesis; L-histidine from 5-phospho-alpha-D-ribose 1-diphosphate: step 2/9.</text>
</comment>
<comment type="catalytic activity">
    <reaction evidence="1 15">
        <text>1-(5-phospho-beta-D-ribosyl)-5'-AMP + H2O = 1-(5-phospho-beta-D-ribosyl)-5-[(5-phospho-beta-D-ribosylamino)methylideneamino]imidazole-4-carboxamide</text>
        <dbReference type="Rhea" id="RHEA:20049"/>
        <dbReference type="ChEBI" id="CHEBI:15377"/>
        <dbReference type="ChEBI" id="CHEBI:58435"/>
        <dbReference type="ChEBI" id="CHEBI:59457"/>
        <dbReference type="EC" id="3.5.4.19"/>
    </reaction>
</comment>
<evidence type="ECO:0000256" key="15">
    <source>
        <dbReference type="HAMAP-Rule" id="MF_01019"/>
    </source>
</evidence>
<keyword evidence="11 15" id="KW-0378">Hydrolase</keyword>
<dbReference type="FunFam" id="1.10.287.1080:FF:000002">
    <property type="entry name" value="Histidine biosynthesis bifunctional protein HisIE"/>
    <property type="match status" value="1"/>
</dbReference>
<dbReference type="UniPathway" id="UPA00031">
    <property type="reaction ID" value="UER00007"/>
</dbReference>
<evidence type="ECO:0000256" key="14">
    <source>
        <dbReference type="ARBA" id="ARBA00023268"/>
    </source>
</evidence>
<name>A0A7W6HZ06_9BACT</name>
<dbReference type="GO" id="GO:0005737">
    <property type="term" value="C:cytoplasm"/>
    <property type="evidence" value="ECO:0007669"/>
    <property type="project" value="UniProtKB-SubCell"/>
</dbReference>
<dbReference type="InterPro" id="IPR008179">
    <property type="entry name" value="HisE"/>
</dbReference>
<dbReference type="InterPro" id="IPR002496">
    <property type="entry name" value="PRib_AMP_CycHydrolase_dom"/>
</dbReference>